<dbReference type="AlphaFoldDB" id="S2RH34"/>
<reference evidence="1 2" key="1">
    <citation type="journal article" date="2013" name="PLoS ONE">
        <title>Lactobacillus paracasei comparative genomics: towards species pan-genome definition and exploitation of diversity.</title>
        <authorList>
            <person name="Smokvina T."/>
            <person name="Wels M."/>
            <person name="Polka J."/>
            <person name="Chervaux C."/>
            <person name="Brisse S."/>
            <person name="Boekhorst J."/>
            <person name="van Hylckama Vlieg J.E."/>
            <person name="Siezen R.J."/>
        </authorList>
    </citation>
    <scope>NUCLEOTIDE SEQUENCE [LARGE SCALE GENOMIC DNA]</scope>
    <source>
        <strain evidence="1 2">Lpp126</strain>
    </source>
</reference>
<sequence length="77" mass="8788">MPVYKIEIIKGSFSRITTGCFDSYEAAVSRCYELLKMHGSMYMGGITCWQPDMINVLEEAYRAEGINRQRVRKDASA</sequence>
<gene>
    <name evidence="1" type="ORF">Lpp126_16284</name>
</gene>
<dbReference type="EMBL" id="ANKC01001155">
    <property type="protein sequence ID" value="EPC70841.1"/>
    <property type="molecule type" value="Genomic_DNA"/>
</dbReference>
<evidence type="ECO:0000313" key="1">
    <source>
        <dbReference type="EMBL" id="EPC70841.1"/>
    </source>
</evidence>
<dbReference type="Proteomes" id="UP000014243">
    <property type="component" value="Unassembled WGS sequence"/>
</dbReference>
<protein>
    <submittedName>
        <fullName evidence="1">Uncharacterized protein</fullName>
    </submittedName>
</protein>
<accession>S2RH34</accession>
<name>S2RH34_LACPA</name>
<proteinExistence type="predicted"/>
<evidence type="ECO:0000313" key="2">
    <source>
        <dbReference type="Proteomes" id="UP000014243"/>
    </source>
</evidence>
<comment type="caution">
    <text evidence="1">The sequence shown here is derived from an EMBL/GenBank/DDBJ whole genome shotgun (WGS) entry which is preliminary data.</text>
</comment>
<organism evidence="1 2">
    <name type="scientific">Lacticaseibacillus paracasei subsp. paracasei Lpp126</name>
    <dbReference type="NCBI Taxonomy" id="1256206"/>
    <lineage>
        <taxon>Bacteria</taxon>
        <taxon>Bacillati</taxon>
        <taxon>Bacillota</taxon>
        <taxon>Bacilli</taxon>
        <taxon>Lactobacillales</taxon>
        <taxon>Lactobacillaceae</taxon>
        <taxon>Lacticaseibacillus</taxon>
    </lineage>
</organism>